<evidence type="ECO:0000256" key="7">
    <source>
        <dbReference type="ARBA" id="ARBA00023224"/>
    </source>
</evidence>
<dbReference type="PRINTS" id="PR00237">
    <property type="entry name" value="GPCRRHODOPSN"/>
</dbReference>
<evidence type="ECO:0000313" key="12">
    <source>
        <dbReference type="RefSeq" id="XP_031555071.1"/>
    </source>
</evidence>
<dbReference type="PANTHER" id="PTHR24243">
    <property type="entry name" value="G-PROTEIN COUPLED RECEPTOR"/>
    <property type="match status" value="1"/>
</dbReference>
<comment type="subcellular location">
    <subcellularLocation>
        <location evidence="1">Membrane</location>
        <topology evidence="1">Multi-pass membrane protein</topology>
    </subcellularLocation>
</comment>
<feature type="transmembrane region" description="Helical" evidence="9">
    <location>
        <begin position="259"/>
        <end position="281"/>
    </location>
</feature>
<dbReference type="Proteomes" id="UP000515163">
    <property type="component" value="Unplaced"/>
</dbReference>
<reference evidence="12" key="1">
    <citation type="submission" date="2025-08" db="UniProtKB">
        <authorList>
            <consortium name="RefSeq"/>
        </authorList>
    </citation>
    <scope>IDENTIFICATION</scope>
    <source>
        <tissue evidence="12">Tentacle</tissue>
    </source>
</reference>
<dbReference type="GO" id="GO:0016020">
    <property type="term" value="C:membrane"/>
    <property type="evidence" value="ECO:0007669"/>
    <property type="project" value="UniProtKB-SubCell"/>
</dbReference>
<evidence type="ECO:0000313" key="11">
    <source>
        <dbReference type="Proteomes" id="UP000515163"/>
    </source>
</evidence>
<name>A0A6P8HGU4_ACTTE</name>
<evidence type="ECO:0000256" key="8">
    <source>
        <dbReference type="RuleBase" id="RU000688"/>
    </source>
</evidence>
<organism evidence="11 12">
    <name type="scientific">Actinia tenebrosa</name>
    <name type="common">Australian red waratah sea anemone</name>
    <dbReference type="NCBI Taxonomy" id="6105"/>
    <lineage>
        <taxon>Eukaryota</taxon>
        <taxon>Metazoa</taxon>
        <taxon>Cnidaria</taxon>
        <taxon>Anthozoa</taxon>
        <taxon>Hexacorallia</taxon>
        <taxon>Actiniaria</taxon>
        <taxon>Actiniidae</taxon>
        <taxon>Actinia</taxon>
    </lineage>
</organism>
<feature type="domain" description="G-protein coupled receptors family 1 profile" evidence="10">
    <location>
        <begin position="39"/>
        <end position="317"/>
    </location>
</feature>
<dbReference type="PROSITE" id="PS50262">
    <property type="entry name" value="G_PROTEIN_RECEP_F1_2"/>
    <property type="match status" value="1"/>
</dbReference>
<dbReference type="AlphaFoldDB" id="A0A6P8HGU4"/>
<feature type="transmembrane region" description="Helical" evidence="9">
    <location>
        <begin position="59"/>
        <end position="78"/>
    </location>
</feature>
<sequence>MNGTERNDTSTNPTDRYSLVVGTTILTIDLVFALVGVLGNILVCVVITRRANMKTSMNLYLRNLAITDLGVLLVNFPLSIYSIRSPSKGWVLGRFLCLYISPGLDVFFGASIWSITVIAIERYKNIISRKVFVKKGESFKRVTLKIVLIWLVSFAVVAAPLYPLFVYKRANNSAYYDCYPIWPAFMNNFMFKAYAVSLAIFWYLLPLGIITVTYWKISAQLRQSNTFHKTMHGEEAAKSKLFKEEERRRLKQNKKAQRILTPLVVIFAVTMLPLNMLRLLIAFMPEFNLLEKNYYVLIHDLSVLLIVINSSLDPCVYYLCSKEFRVGMKALFSKKGNFLESRDTMMQTTSNSHKTTTRSLLTAEVGTLAAESSM</sequence>
<dbReference type="KEGG" id="aten:116291977"/>
<keyword evidence="3 9" id="KW-1133">Transmembrane helix</keyword>
<gene>
    <name evidence="12" type="primary">LOC116291977</name>
</gene>
<dbReference type="Pfam" id="PF00001">
    <property type="entry name" value="7tm_1"/>
    <property type="match status" value="1"/>
</dbReference>
<evidence type="ECO:0000256" key="2">
    <source>
        <dbReference type="ARBA" id="ARBA00022692"/>
    </source>
</evidence>
<accession>A0A6P8HGU4</accession>
<feature type="transmembrane region" description="Helical" evidence="9">
    <location>
        <begin position="98"/>
        <end position="121"/>
    </location>
</feature>
<feature type="transmembrane region" description="Helical" evidence="9">
    <location>
        <begin position="20"/>
        <end position="47"/>
    </location>
</feature>
<keyword evidence="6 8" id="KW-0675">Receptor</keyword>
<keyword evidence="7 8" id="KW-0807">Transducer</keyword>
<keyword evidence="4 8" id="KW-0297">G-protein coupled receptor</keyword>
<keyword evidence="2 8" id="KW-0812">Transmembrane</keyword>
<evidence type="ECO:0000256" key="5">
    <source>
        <dbReference type="ARBA" id="ARBA00023136"/>
    </source>
</evidence>
<dbReference type="RefSeq" id="XP_031555071.1">
    <property type="nucleotide sequence ID" value="XM_031699211.1"/>
</dbReference>
<dbReference type="SUPFAM" id="SSF81321">
    <property type="entry name" value="Family A G protein-coupled receptor-like"/>
    <property type="match status" value="1"/>
</dbReference>
<dbReference type="InterPro" id="IPR017452">
    <property type="entry name" value="GPCR_Rhodpsn_7TM"/>
</dbReference>
<evidence type="ECO:0000256" key="4">
    <source>
        <dbReference type="ARBA" id="ARBA00023040"/>
    </source>
</evidence>
<feature type="transmembrane region" description="Helical" evidence="9">
    <location>
        <begin position="193"/>
        <end position="215"/>
    </location>
</feature>
<dbReference type="PANTHER" id="PTHR24243:SF208">
    <property type="entry name" value="PYROKININ-1 RECEPTOR"/>
    <property type="match status" value="1"/>
</dbReference>
<feature type="transmembrane region" description="Helical" evidence="9">
    <location>
        <begin position="142"/>
        <end position="165"/>
    </location>
</feature>
<evidence type="ECO:0000256" key="3">
    <source>
        <dbReference type="ARBA" id="ARBA00022989"/>
    </source>
</evidence>
<dbReference type="CDD" id="cd00637">
    <property type="entry name" value="7tm_classA_rhodopsin-like"/>
    <property type="match status" value="1"/>
</dbReference>
<dbReference type="GO" id="GO:0004930">
    <property type="term" value="F:G protein-coupled receptor activity"/>
    <property type="evidence" value="ECO:0007669"/>
    <property type="project" value="UniProtKB-KW"/>
</dbReference>
<dbReference type="InParanoid" id="A0A6P8HGU4"/>
<dbReference type="GeneID" id="116291977"/>
<keyword evidence="11" id="KW-1185">Reference proteome</keyword>
<proteinExistence type="inferred from homology"/>
<keyword evidence="5 9" id="KW-0472">Membrane</keyword>
<dbReference type="PROSITE" id="PS00237">
    <property type="entry name" value="G_PROTEIN_RECEP_F1_1"/>
    <property type="match status" value="1"/>
</dbReference>
<comment type="similarity">
    <text evidence="8">Belongs to the G-protein coupled receptor 1 family.</text>
</comment>
<evidence type="ECO:0000259" key="10">
    <source>
        <dbReference type="PROSITE" id="PS50262"/>
    </source>
</evidence>
<feature type="transmembrane region" description="Helical" evidence="9">
    <location>
        <begin position="301"/>
        <end position="320"/>
    </location>
</feature>
<evidence type="ECO:0000256" key="6">
    <source>
        <dbReference type="ARBA" id="ARBA00023170"/>
    </source>
</evidence>
<dbReference type="OrthoDB" id="8951197at2759"/>
<dbReference type="Gene3D" id="1.20.1070.10">
    <property type="entry name" value="Rhodopsin 7-helix transmembrane proteins"/>
    <property type="match status" value="1"/>
</dbReference>
<evidence type="ECO:0000256" key="1">
    <source>
        <dbReference type="ARBA" id="ARBA00004141"/>
    </source>
</evidence>
<evidence type="ECO:0000256" key="9">
    <source>
        <dbReference type="SAM" id="Phobius"/>
    </source>
</evidence>
<protein>
    <submittedName>
        <fullName evidence="12">Neuromedin-U receptor 2-like</fullName>
    </submittedName>
</protein>
<dbReference type="FunCoup" id="A0A6P8HGU4">
    <property type="interactions" value="1088"/>
</dbReference>
<dbReference type="InterPro" id="IPR000276">
    <property type="entry name" value="GPCR_Rhodpsn"/>
</dbReference>